<feature type="transmembrane region" description="Helical" evidence="8">
    <location>
        <begin position="307"/>
        <end position="327"/>
    </location>
</feature>
<keyword evidence="10" id="KW-1185">Reference proteome</keyword>
<dbReference type="RefSeq" id="WP_095043148.1">
    <property type="nucleotide sequence ID" value="NZ_LN890655.1"/>
</dbReference>
<feature type="transmembrane region" description="Helical" evidence="8">
    <location>
        <begin position="173"/>
        <end position="191"/>
    </location>
</feature>
<evidence type="ECO:0000256" key="5">
    <source>
        <dbReference type="ARBA" id="ARBA00022692"/>
    </source>
</evidence>
<dbReference type="AlphaFoldDB" id="A0A161K348"/>
<protein>
    <recommendedName>
        <fullName evidence="11">Glycosyltransferase RgtA/B/C/D-like domain-containing protein</fullName>
    </recommendedName>
</protein>
<feature type="transmembrane region" description="Helical" evidence="8">
    <location>
        <begin position="274"/>
        <end position="295"/>
    </location>
</feature>
<keyword evidence="6 8" id="KW-1133">Transmembrane helix</keyword>
<evidence type="ECO:0000313" key="9">
    <source>
        <dbReference type="EMBL" id="CUS03697.2"/>
    </source>
</evidence>
<evidence type="ECO:0000256" key="3">
    <source>
        <dbReference type="ARBA" id="ARBA00022676"/>
    </source>
</evidence>
<evidence type="ECO:0000256" key="2">
    <source>
        <dbReference type="ARBA" id="ARBA00022475"/>
    </source>
</evidence>
<keyword evidence="7 8" id="KW-0472">Membrane</keyword>
<feature type="transmembrane region" description="Helical" evidence="8">
    <location>
        <begin position="50"/>
        <end position="71"/>
    </location>
</feature>
<evidence type="ECO:0000256" key="1">
    <source>
        <dbReference type="ARBA" id="ARBA00004651"/>
    </source>
</evidence>
<sequence length="676" mass="72342">MTHDEADHGLTAWEIVNGARALYFTVGYGREPLYDYATALLMAGTGPTILAARLTSVYFSLLLIAATYAWARRAFGRPVALLTAAGLAVGFWPLMAGRQALRSITLPAVFALAVLFYWQGLWADAQGSRGAGGQGRTRSPLLPRSPAPLLFFASSGLLLGLTFYTYIPARVMWLALPALALYLLVAGRGLVAARRVWAGLGLTLLVAVLVAAPLFLYLANHPGLEARIDELSAPLRAAAGGDLAPLWANARGALRLFTIEGDRTWRYNLPGKPFLGPVMGVLFYVGLVIAGWLAAARNRVSKKKLGFADAAAPGAFLALLWLLLGFAPVLVTGPGLSMTQAIGAQPVLYLFPALALVAGYNVVLRRMTGKQITNYELRITNSESATRHPLPATRHLPPATRYLPLAALIVFTTLAAVTARDYFVRWANAPEVRVQYETTMVAALRYLDERGAGAAAVSTITPGRYHTPAVALLTLRDPAVQPRWFDGRQSLILPGAADSLLLIPGFTPIPTALQPYLAGATLVDELPLRPDDLDRPVRVYALDGATPVVQPRAARFGDHVELLGYELSATAARPGDVLTLVTAWRLLAPLPEASLFAHLTGPGQLLAVADGLGAPGEAWVSGDVLLQLHSLTIPADAPPGEYPLVVGVYTRDDSRRLMTDEGRDSVNLTTVTVVDE</sequence>
<feature type="transmembrane region" description="Helical" evidence="8">
    <location>
        <begin position="147"/>
        <end position="167"/>
    </location>
</feature>
<keyword evidence="3" id="KW-0328">Glycosyltransferase</keyword>
<feature type="transmembrane region" description="Helical" evidence="8">
    <location>
        <begin position="402"/>
        <end position="423"/>
    </location>
</feature>
<gene>
    <name evidence="9" type="ORF">CFX0092_A1819</name>
</gene>
<proteinExistence type="predicted"/>
<evidence type="ECO:0000313" key="10">
    <source>
        <dbReference type="Proteomes" id="UP000215027"/>
    </source>
</evidence>
<name>A0A161K348_9CHLR</name>
<evidence type="ECO:0000256" key="8">
    <source>
        <dbReference type="SAM" id="Phobius"/>
    </source>
</evidence>
<keyword evidence="4" id="KW-0808">Transferase</keyword>
<accession>A0A161K348</accession>
<dbReference type="EMBL" id="LN890655">
    <property type="protein sequence ID" value="CUS03697.2"/>
    <property type="molecule type" value="Genomic_DNA"/>
</dbReference>
<dbReference type="GO" id="GO:0009103">
    <property type="term" value="P:lipopolysaccharide biosynthetic process"/>
    <property type="evidence" value="ECO:0007669"/>
    <property type="project" value="UniProtKB-ARBA"/>
</dbReference>
<dbReference type="InterPro" id="IPR050297">
    <property type="entry name" value="LipidA_mod_glycosyltrf_83"/>
</dbReference>
<feature type="transmembrane region" description="Helical" evidence="8">
    <location>
        <begin position="78"/>
        <end position="94"/>
    </location>
</feature>
<dbReference type="PANTHER" id="PTHR33908">
    <property type="entry name" value="MANNOSYLTRANSFERASE YKCB-RELATED"/>
    <property type="match status" value="1"/>
</dbReference>
<keyword evidence="5 8" id="KW-0812">Transmembrane</keyword>
<keyword evidence="2" id="KW-1003">Cell membrane</keyword>
<dbReference type="PANTHER" id="PTHR33908:SF3">
    <property type="entry name" value="UNDECAPRENYL PHOSPHATE-ALPHA-4-AMINO-4-DEOXY-L-ARABINOSE ARABINOSYL TRANSFERASE"/>
    <property type="match status" value="1"/>
</dbReference>
<feature type="transmembrane region" description="Helical" evidence="8">
    <location>
        <begin position="100"/>
        <end position="118"/>
    </location>
</feature>
<evidence type="ECO:0000256" key="6">
    <source>
        <dbReference type="ARBA" id="ARBA00022989"/>
    </source>
</evidence>
<comment type="subcellular location">
    <subcellularLocation>
        <location evidence="1">Cell membrane</location>
        <topology evidence="1">Multi-pass membrane protein</topology>
    </subcellularLocation>
</comment>
<dbReference type="KEGG" id="pbf:CFX0092_A1819"/>
<dbReference type="OrthoDB" id="137681at2"/>
<feature type="transmembrane region" description="Helical" evidence="8">
    <location>
        <begin position="198"/>
        <end position="219"/>
    </location>
</feature>
<evidence type="ECO:0000256" key="4">
    <source>
        <dbReference type="ARBA" id="ARBA00022679"/>
    </source>
</evidence>
<dbReference type="Proteomes" id="UP000215027">
    <property type="component" value="Chromosome I"/>
</dbReference>
<evidence type="ECO:0008006" key="11">
    <source>
        <dbReference type="Google" id="ProtNLM"/>
    </source>
</evidence>
<organism evidence="9 10">
    <name type="scientific">Candidatus Promineifilum breve</name>
    <dbReference type="NCBI Taxonomy" id="1806508"/>
    <lineage>
        <taxon>Bacteria</taxon>
        <taxon>Bacillati</taxon>
        <taxon>Chloroflexota</taxon>
        <taxon>Ardenticatenia</taxon>
        <taxon>Candidatus Promineifilales</taxon>
        <taxon>Candidatus Promineifilaceae</taxon>
        <taxon>Candidatus Promineifilum</taxon>
    </lineage>
</organism>
<dbReference type="GO" id="GO:0016763">
    <property type="term" value="F:pentosyltransferase activity"/>
    <property type="evidence" value="ECO:0007669"/>
    <property type="project" value="TreeGrafter"/>
</dbReference>
<evidence type="ECO:0000256" key="7">
    <source>
        <dbReference type="ARBA" id="ARBA00023136"/>
    </source>
</evidence>
<reference evidence="9" key="1">
    <citation type="submission" date="2016-01" db="EMBL/GenBank/DDBJ databases">
        <authorList>
            <person name="Mcilroy J.S."/>
            <person name="Karst M S."/>
            <person name="Albertsen M."/>
        </authorList>
    </citation>
    <scope>NUCLEOTIDE SEQUENCE</scope>
    <source>
        <strain evidence="9">Cfx-K</strain>
    </source>
</reference>
<feature type="transmembrane region" description="Helical" evidence="8">
    <location>
        <begin position="347"/>
        <end position="364"/>
    </location>
</feature>
<dbReference type="GO" id="GO:0010041">
    <property type="term" value="P:response to iron(III) ion"/>
    <property type="evidence" value="ECO:0007669"/>
    <property type="project" value="TreeGrafter"/>
</dbReference>
<dbReference type="GO" id="GO:0005886">
    <property type="term" value="C:plasma membrane"/>
    <property type="evidence" value="ECO:0007669"/>
    <property type="project" value="UniProtKB-SubCell"/>
</dbReference>